<dbReference type="PROSITE" id="PS50931">
    <property type="entry name" value="HTH_LYSR"/>
    <property type="match status" value="1"/>
</dbReference>
<evidence type="ECO:0000256" key="3">
    <source>
        <dbReference type="ARBA" id="ARBA00023125"/>
    </source>
</evidence>
<dbReference type="SUPFAM" id="SSF53850">
    <property type="entry name" value="Periplasmic binding protein-like II"/>
    <property type="match status" value="1"/>
</dbReference>
<comment type="similarity">
    <text evidence="1">Belongs to the LysR transcriptional regulatory family.</text>
</comment>
<dbReference type="RefSeq" id="WP_378300079.1">
    <property type="nucleotide sequence ID" value="NZ_JBHUKS010000003.1"/>
</dbReference>
<dbReference type="InterPro" id="IPR036390">
    <property type="entry name" value="WH_DNA-bd_sf"/>
</dbReference>
<organism evidence="6 7">
    <name type="scientific">Amycolatopsis silviterrae</name>
    <dbReference type="NCBI Taxonomy" id="1656914"/>
    <lineage>
        <taxon>Bacteria</taxon>
        <taxon>Bacillati</taxon>
        <taxon>Actinomycetota</taxon>
        <taxon>Actinomycetes</taxon>
        <taxon>Pseudonocardiales</taxon>
        <taxon>Pseudonocardiaceae</taxon>
        <taxon>Amycolatopsis</taxon>
    </lineage>
</organism>
<dbReference type="PANTHER" id="PTHR30346:SF30">
    <property type="entry name" value="SMALL NEUTRAL PROTEASE REGULATORY PROTEIN"/>
    <property type="match status" value="1"/>
</dbReference>
<name>A0ABW5GZ95_9PSEU</name>
<reference evidence="7" key="1">
    <citation type="journal article" date="2019" name="Int. J. Syst. Evol. Microbiol.">
        <title>The Global Catalogue of Microorganisms (GCM) 10K type strain sequencing project: providing services to taxonomists for standard genome sequencing and annotation.</title>
        <authorList>
            <consortium name="The Broad Institute Genomics Platform"/>
            <consortium name="The Broad Institute Genome Sequencing Center for Infectious Disease"/>
            <person name="Wu L."/>
            <person name="Ma J."/>
        </authorList>
    </citation>
    <scope>NUCLEOTIDE SEQUENCE [LARGE SCALE GENOMIC DNA]</scope>
    <source>
        <strain evidence="7">CGMCC 4.7641</strain>
    </source>
</reference>
<dbReference type="Proteomes" id="UP001597483">
    <property type="component" value="Unassembled WGS sequence"/>
</dbReference>
<gene>
    <name evidence="6" type="ORF">ACFSVL_02765</name>
</gene>
<dbReference type="Pfam" id="PF00126">
    <property type="entry name" value="HTH_1"/>
    <property type="match status" value="1"/>
</dbReference>
<evidence type="ECO:0000256" key="4">
    <source>
        <dbReference type="ARBA" id="ARBA00023163"/>
    </source>
</evidence>
<dbReference type="PANTHER" id="PTHR30346">
    <property type="entry name" value="TRANSCRIPTIONAL DUAL REGULATOR HCAR-RELATED"/>
    <property type="match status" value="1"/>
</dbReference>
<keyword evidence="4" id="KW-0804">Transcription</keyword>
<dbReference type="InterPro" id="IPR036388">
    <property type="entry name" value="WH-like_DNA-bd_sf"/>
</dbReference>
<comment type="caution">
    <text evidence="6">The sequence shown here is derived from an EMBL/GenBank/DDBJ whole genome shotgun (WGS) entry which is preliminary data.</text>
</comment>
<evidence type="ECO:0000313" key="6">
    <source>
        <dbReference type="EMBL" id="MFD2466297.1"/>
    </source>
</evidence>
<keyword evidence="3" id="KW-0238">DNA-binding</keyword>
<dbReference type="PRINTS" id="PR00039">
    <property type="entry name" value="HTHLYSR"/>
</dbReference>
<sequence>MELELRHLRALVAIADARSLVRAAKVLHVSQPALSGLLRRVERSVGGSLFARSPTGCVPTALGEDVVADARAVLAGMSALTERAGARREPAAAVRVGGYSGFLHLALARWLRDQPWCPAVRVHEEQDEARTLAALAEGELDLALVYLAPLPDRIVPDGVESVVVQAREPVFVILAEDHPLAVRPEIRLEEIAGFPWADDPPWTTRWSVYLQEVCRQRGVVLDQPHRPQCLATLLDLVREGMAVAPALATREDRQGGIVVRAIEDAPLWQELRLCYRPGTAVAARVDEIHRQVADDYANRQGCSAAFDRWWHALLPAGAGIRR</sequence>
<dbReference type="SUPFAM" id="SSF46785">
    <property type="entry name" value="Winged helix' DNA-binding domain"/>
    <property type="match status" value="1"/>
</dbReference>
<evidence type="ECO:0000256" key="1">
    <source>
        <dbReference type="ARBA" id="ARBA00009437"/>
    </source>
</evidence>
<evidence type="ECO:0000313" key="7">
    <source>
        <dbReference type="Proteomes" id="UP001597483"/>
    </source>
</evidence>
<dbReference type="InterPro" id="IPR000847">
    <property type="entry name" value="LysR_HTH_N"/>
</dbReference>
<dbReference type="Gene3D" id="3.40.190.10">
    <property type="entry name" value="Periplasmic binding protein-like II"/>
    <property type="match status" value="2"/>
</dbReference>
<dbReference type="EMBL" id="JBHUKS010000003">
    <property type="protein sequence ID" value="MFD2466297.1"/>
    <property type="molecule type" value="Genomic_DNA"/>
</dbReference>
<dbReference type="CDD" id="cd05466">
    <property type="entry name" value="PBP2_LTTR_substrate"/>
    <property type="match status" value="1"/>
</dbReference>
<dbReference type="Pfam" id="PF03466">
    <property type="entry name" value="LysR_substrate"/>
    <property type="match status" value="1"/>
</dbReference>
<keyword evidence="7" id="KW-1185">Reference proteome</keyword>
<feature type="domain" description="HTH lysR-type" evidence="5">
    <location>
        <begin position="3"/>
        <end position="60"/>
    </location>
</feature>
<keyword evidence="2" id="KW-0805">Transcription regulation</keyword>
<protein>
    <submittedName>
        <fullName evidence="6">LysR family transcriptional regulator</fullName>
    </submittedName>
</protein>
<dbReference type="Gene3D" id="1.10.10.10">
    <property type="entry name" value="Winged helix-like DNA-binding domain superfamily/Winged helix DNA-binding domain"/>
    <property type="match status" value="1"/>
</dbReference>
<accession>A0ABW5GZ95</accession>
<evidence type="ECO:0000256" key="2">
    <source>
        <dbReference type="ARBA" id="ARBA00023015"/>
    </source>
</evidence>
<proteinExistence type="inferred from homology"/>
<dbReference type="InterPro" id="IPR005119">
    <property type="entry name" value="LysR_subst-bd"/>
</dbReference>
<evidence type="ECO:0000259" key="5">
    <source>
        <dbReference type="PROSITE" id="PS50931"/>
    </source>
</evidence>